<dbReference type="GO" id="GO:0005737">
    <property type="term" value="C:cytoplasm"/>
    <property type="evidence" value="ECO:0007669"/>
    <property type="project" value="TreeGrafter"/>
</dbReference>
<comment type="cofactor">
    <cofactor evidence="1">
        <name>FAD</name>
        <dbReference type="ChEBI" id="CHEBI:57692"/>
    </cofactor>
</comment>
<organism evidence="7 8">
    <name type="scientific">Sphaerobacter thermophilus (strain ATCC 49802 / DSM 20745 / KCCM 41009 / NCIMB 13125 / S 6022)</name>
    <dbReference type="NCBI Taxonomy" id="479434"/>
    <lineage>
        <taxon>Bacteria</taxon>
        <taxon>Pseudomonadati</taxon>
        <taxon>Thermomicrobiota</taxon>
        <taxon>Thermomicrobia</taxon>
        <taxon>Sphaerobacterales</taxon>
        <taxon>Sphaerobacterineae</taxon>
        <taxon>Sphaerobacteraceae</taxon>
        <taxon>Sphaerobacter</taxon>
    </lineage>
</organism>
<feature type="domain" description="FAD/NAD(P)-binding" evidence="5">
    <location>
        <begin position="7"/>
        <end position="303"/>
    </location>
</feature>
<evidence type="ECO:0000256" key="2">
    <source>
        <dbReference type="ARBA" id="ARBA00022630"/>
    </source>
</evidence>
<evidence type="ECO:0000256" key="3">
    <source>
        <dbReference type="ARBA" id="ARBA00022827"/>
    </source>
</evidence>
<proteinExistence type="predicted"/>
<dbReference type="RefSeq" id="WP_012873667.1">
    <property type="nucleotide sequence ID" value="NC_013524.1"/>
</dbReference>
<dbReference type="InterPro" id="IPR036188">
    <property type="entry name" value="FAD/NAD-bd_sf"/>
</dbReference>
<dbReference type="SUPFAM" id="SSF51905">
    <property type="entry name" value="FAD/NAD(P)-binding domain"/>
    <property type="match status" value="2"/>
</dbReference>
<evidence type="ECO:0000256" key="1">
    <source>
        <dbReference type="ARBA" id="ARBA00001974"/>
    </source>
</evidence>
<dbReference type="eggNOG" id="COG0446">
    <property type="taxonomic scope" value="Bacteria"/>
</dbReference>
<dbReference type="STRING" id="479434.Sthe_3232"/>
<gene>
    <name evidence="7" type="ordered locus">Sthe_3232</name>
</gene>
<keyword evidence="4" id="KW-0560">Oxidoreductase</keyword>
<evidence type="ECO:0000256" key="4">
    <source>
        <dbReference type="ARBA" id="ARBA00023002"/>
    </source>
</evidence>
<dbReference type="PANTHER" id="PTHR43557:SF2">
    <property type="entry name" value="RIESKE DOMAIN-CONTAINING PROTEIN-RELATED"/>
    <property type="match status" value="1"/>
</dbReference>
<dbReference type="OrthoDB" id="9802028at2"/>
<evidence type="ECO:0000259" key="5">
    <source>
        <dbReference type="Pfam" id="PF07992"/>
    </source>
</evidence>
<dbReference type="Pfam" id="PF14759">
    <property type="entry name" value="Reductase_C"/>
    <property type="match status" value="1"/>
</dbReference>
<dbReference type="AlphaFoldDB" id="D1C9Y9"/>
<dbReference type="PANTHER" id="PTHR43557">
    <property type="entry name" value="APOPTOSIS-INDUCING FACTOR 1"/>
    <property type="match status" value="1"/>
</dbReference>
<reference evidence="8" key="1">
    <citation type="submission" date="2009-11" db="EMBL/GenBank/DDBJ databases">
        <title>The complete chromosome 2 of Sphaerobacter thermophilus DSM 20745.</title>
        <authorList>
            <person name="Lucas S."/>
            <person name="Copeland A."/>
            <person name="Lapidus A."/>
            <person name="Glavina del Rio T."/>
            <person name="Dalin E."/>
            <person name="Tice H."/>
            <person name="Bruce D."/>
            <person name="Goodwin L."/>
            <person name="Pitluck S."/>
            <person name="Kyrpides N."/>
            <person name="Mavromatis K."/>
            <person name="Ivanova N."/>
            <person name="Mikhailova N."/>
            <person name="LaButti K.M."/>
            <person name="Clum A."/>
            <person name="Sun H.I."/>
            <person name="Brettin T."/>
            <person name="Detter J.C."/>
            <person name="Han C."/>
            <person name="Larimer F."/>
            <person name="Land M."/>
            <person name="Hauser L."/>
            <person name="Markowitz V."/>
            <person name="Cheng J.F."/>
            <person name="Hugenholtz P."/>
            <person name="Woyke T."/>
            <person name="Wu D."/>
            <person name="Steenblock K."/>
            <person name="Schneider S."/>
            <person name="Pukall R."/>
            <person name="Goeker M."/>
            <person name="Klenk H.P."/>
            <person name="Eisen J.A."/>
        </authorList>
    </citation>
    <scope>NUCLEOTIDE SEQUENCE [LARGE SCALE GENOMIC DNA]</scope>
    <source>
        <strain evidence="8">ATCC 49802 / DSM 20745 / S 6022</strain>
    </source>
</reference>
<dbReference type="InterPro" id="IPR050446">
    <property type="entry name" value="FAD-oxidoreductase/Apoptosis"/>
</dbReference>
<evidence type="ECO:0000313" key="7">
    <source>
        <dbReference type="EMBL" id="ACZ40632.1"/>
    </source>
</evidence>
<dbReference type="InParanoid" id="D1C9Y9"/>
<evidence type="ECO:0000259" key="6">
    <source>
        <dbReference type="Pfam" id="PF14759"/>
    </source>
</evidence>
<dbReference type="HOGENOM" id="CLU_003291_4_0_0"/>
<dbReference type="Proteomes" id="UP000002027">
    <property type="component" value="Chromosome 2"/>
</dbReference>
<dbReference type="Gene3D" id="3.30.390.30">
    <property type="match status" value="1"/>
</dbReference>
<dbReference type="PRINTS" id="PR00411">
    <property type="entry name" value="PNDRDTASEI"/>
</dbReference>
<protein>
    <submittedName>
        <fullName evidence="7">FAD-dependent pyridine nucleotide-disulphide oxidoreductase</fullName>
    </submittedName>
</protein>
<keyword evidence="8" id="KW-1185">Reference proteome</keyword>
<dbReference type="EMBL" id="CP001824">
    <property type="protein sequence ID" value="ACZ40632.1"/>
    <property type="molecule type" value="Genomic_DNA"/>
</dbReference>
<dbReference type="InterPro" id="IPR028202">
    <property type="entry name" value="Reductase_C"/>
</dbReference>
<dbReference type="PRINTS" id="PR00368">
    <property type="entry name" value="FADPNR"/>
</dbReference>
<accession>D1C9Y9</accession>
<dbReference type="Gene3D" id="3.50.50.60">
    <property type="entry name" value="FAD/NAD(P)-binding domain"/>
    <property type="match status" value="2"/>
</dbReference>
<sequence length="412" mass="43859">MSRRPVYVLLGAGVAGHFAADALRQAGFDGQVLLIGAEPVRPYDRPALSKGILQGTKEPQAIVFQPEEFYREREIDLLLGRAAVAFDPAARRVVLDSGESVSYDRLLITTGANPIRPRLPGIDLPGVHVLRSLADAEALRAGLLQAERVLVIGAGFIGSEVAASARALGREVILLDLLPAPMSRVLGPELAAVYADLHRAHGVDLRMGRGVAQLRGRDRVEEAVLDDGTRLDCDLVVLGVGVRPAVDLATAAGLAVDDGILVDEHCATSAPGVYAAGDVATWWHPALGRRIRVEHFDNAGEQGAAAGRAMAGQPEPYAPVPSFWTDQYDTTLQYYGYPVPWDQVVLRGDAAAFSVTAFYLAEGRIVAAAMLNRPKEHRSARRLVAAGAAVDPAVLANPDTDLRALSRQFAAG</sequence>
<dbReference type="Pfam" id="PF07992">
    <property type="entry name" value="Pyr_redox_2"/>
    <property type="match status" value="1"/>
</dbReference>
<dbReference type="GO" id="GO:0016651">
    <property type="term" value="F:oxidoreductase activity, acting on NAD(P)H"/>
    <property type="evidence" value="ECO:0007669"/>
    <property type="project" value="TreeGrafter"/>
</dbReference>
<dbReference type="InterPro" id="IPR023753">
    <property type="entry name" value="FAD/NAD-binding_dom"/>
</dbReference>
<dbReference type="SUPFAM" id="SSF55424">
    <property type="entry name" value="FAD/NAD-linked reductases, dimerisation (C-terminal) domain"/>
    <property type="match status" value="1"/>
</dbReference>
<keyword evidence="3" id="KW-0274">FAD</keyword>
<dbReference type="KEGG" id="sti:Sthe_3232"/>
<keyword evidence="2" id="KW-0285">Flavoprotein</keyword>
<name>D1C9Y9_SPHTD</name>
<feature type="domain" description="Reductase C-terminal" evidence="6">
    <location>
        <begin position="323"/>
        <end position="405"/>
    </location>
</feature>
<dbReference type="InterPro" id="IPR016156">
    <property type="entry name" value="FAD/NAD-linked_Rdtase_dimer_sf"/>
</dbReference>
<reference evidence="7 8" key="2">
    <citation type="journal article" date="2010" name="Stand. Genomic Sci.">
        <title>Complete genome sequence of Desulfohalobium retbaense type strain (HR(100)).</title>
        <authorList>
            <person name="Spring S."/>
            <person name="Nolan M."/>
            <person name="Lapidus A."/>
            <person name="Glavina Del Rio T."/>
            <person name="Copeland A."/>
            <person name="Tice H."/>
            <person name="Cheng J.F."/>
            <person name="Lucas S."/>
            <person name="Land M."/>
            <person name="Chen F."/>
            <person name="Bruce D."/>
            <person name="Goodwin L."/>
            <person name="Pitluck S."/>
            <person name="Ivanova N."/>
            <person name="Mavromatis K."/>
            <person name="Mikhailova N."/>
            <person name="Pati A."/>
            <person name="Chen A."/>
            <person name="Palaniappan K."/>
            <person name="Hauser L."/>
            <person name="Chang Y.J."/>
            <person name="Jeffries C.D."/>
            <person name="Munk C."/>
            <person name="Kiss H."/>
            <person name="Chain P."/>
            <person name="Han C."/>
            <person name="Brettin T."/>
            <person name="Detter J.C."/>
            <person name="Schuler E."/>
            <person name="Goker M."/>
            <person name="Rohde M."/>
            <person name="Bristow J."/>
            <person name="Eisen J.A."/>
            <person name="Markowitz V."/>
            <person name="Hugenholtz P."/>
            <person name="Kyrpides N.C."/>
            <person name="Klenk H.P."/>
        </authorList>
    </citation>
    <scope>NUCLEOTIDE SEQUENCE [LARGE SCALE GENOMIC DNA]</scope>
    <source>
        <strain evidence="8">ATCC 49802 / DSM 20745 / S 6022</strain>
    </source>
</reference>
<evidence type="ECO:0000313" key="8">
    <source>
        <dbReference type="Proteomes" id="UP000002027"/>
    </source>
</evidence>